<evidence type="ECO:0000313" key="18">
    <source>
        <dbReference type="EMBL" id="MBC2836023.1"/>
    </source>
</evidence>
<evidence type="ECO:0000256" key="13">
    <source>
        <dbReference type="ARBA" id="ARBA00034923"/>
    </source>
</evidence>
<dbReference type="InterPro" id="IPR027417">
    <property type="entry name" value="P-loop_NTPase"/>
</dbReference>
<keyword evidence="1" id="KW-0540">Nuclease</keyword>
<evidence type="ECO:0000256" key="9">
    <source>
        <dbReference type="ARBA" id="ARBA00023204"/>
    </source>
</evidence>
<evidence type="ECO:0000256" key="7">
    <source>
        <dbReference type="ARBA" id="ARBA00022840"/>
    </source>
</evidence>
<dbReference type="Pfam" id="PF12705">
    <property type="entry name" value="PDDEXK_1"/>
    <property type="match status" value="1"/>
</dbReference>
<dbReference type="GO" id="GO:0043138">
    <property type="term" value="F:3'-5' DNA helicase activity"/>
    <property type="evidence" value="ECO:0007669"/>
    <property type="project" value="UniProtKB-EC"/>
</dbReference>
<dbReference type="InterPro" id="IPR014151">
    <property type="entry name" value="DNA_helicase_AddA"/>
</dbReference>
<dbReference type="SUPFAM" id="SSF52980">
    <property type="entry name" value="Restriction endonuclease-like"/>
    <property type="match status" value="1"/>
</dbReference>
<dbReference type="Pfam" id="PF13361">
    <property type="entry name" value="UvrD_C"/>
    <property type="match status" value="1"/>
</dbReference>
<evidence type="ECO:0000256" key="10">
    <source>
        <dbReference type="ARBA" id="ARBA00023235"/>
    </source>
</evidence>
<feature type="domain" description="UvrD-like helicase ATP-binding" evidence="16">
    <location>
        <begin position="2"/>
        <end position="473"/>
    </location>
</feature>
<dbReference type="InterPro" id="IPR038726">
    <property type="entry name" value="PDDEXK_AddAB-type"/>
</dbReference>
<keyword evidence="19" id="KW-1185">Reference proteome</keyword>
<evidence type="ECO:0000259" key="17">
    <source>
        <dbReference type="PROSITE" id="PS51217"/>
    </source>
</evidence>
<dbReference type="Proteomes" id="UP000555411">
    <property type="component" value="Unassembled WGS sequence"/>
</dbReference>
<dbReference type="InterPro" id="IPR011604">
    <property type="entry name" value="PDDEXK-like_dom_sf"/>
</dbReference>
<organism evidence="18 19">
    <name type="scientific">Paragemmobacter straminiformis</name>
    <dbReference type="NCBI Taxonomy" id="2045119"/>
    <lineage>
        <taxon>Bacteria</taxon>
        <taxon>Pseudomonadati</taxon>
        <taxon>Pseudomonadota</taxon>
        <taxon>Alphaproteobacteria</taxon>
        <taxon>Rhodobacterales</taxon>
        <taxon>Paracoccaceae</taxon>
        <taxon>Paragemmobacter</taxon>
    </lineage>
</organism>
<protein>
    <recommendedName>
        <fullName evidence="12">DNA 3'-5' helicase</fullName>
        <ecNumber evidence="12">5.6.2.4</ecNumber>
    </recommendedName>
    <alternativeName>
        <fullName evidence="13">DNA 3'-5' helicase II</fullName>
    </alternativeName>
</protein>
<dbReference type="InterPro" id="IPR014017">
    <property type="entry name" value="DNA_helicase_UvrD-like_C"/>
</dbReference>
<dbReference type="SUPFAM" id="SSF52540">
    <property type="entry name" value="P-loop containing nucleoside triphosphate hydrolases"/>
    <property type="match status" value="1"/>
</dbReference>
<dbReference type="Gene3D" id="3.40.50.300">
    <property type="entry name" value="P-loop containing nucleotide triphosphate hydrolases"/>
    <property type="match status" value="4"/>
</dbReference>
<accession>A0A842I9C8</accession>
<name>A0A842I9C8_9RHOB</name>
<dbReference type="GO" id="GO:0005524">
    <property type="term" value="F:ATP binding"/>
    <property type="evidence" value="ECO:0007669"/>
    <property type="project" value="UniProtKB-UniRule"/>
</dbReference>
<keyword evidence="6" id="KW-0269">Exonuclease</keyword>
<dbReference type="Gene3D" id="3.90.320.10">
    <property type="match status" value="1"/>
</dbReference>
<dbReference type="GO" id="GO:0003677">
    <property type="term" value="F:DNA binding"/>
    <property type="evidence" value="ECO:0007669"/>
    <property type="project" value="UniProtKB-KW"/>
</dbReference>
<reference evidence="18 19" key="1">
    <citation type="journal article" date="2017" name="Int. J. Syst. Evol. Microbiol.">
        <title>Gemmobacter straminiformis sp. nov., isolated from an artificial fountain.</title>
        <authorList>
            <person name="Kang J.Y."/>
            <person name="Kim M.J."/>
            <person name="Chun J."/>
            <person name="Son K.P."/>
            <person name="Jahng K.Y."/>
        </authorList>
    </citation>
    <scope>NUCLEOTIDE SEQUENCE [LARGE SCALE GENOMIC DNA]</scope>
    <source>
        <strain evidence="18 19">CAM-8</strain>
    </source>
</reference>
<evidence type="ECO:0000256" key="4">
    <source>
        <dbReference type="ARBA" id="ARBA00022801"/>
    </source>
</evidence>
<evidence type="ECO:0000256" key="12">
    <source>
        <dbReference type="ARBA" id="ARBA00034808"/>
    </source>
</evidence>
<dbReference type="GO" id="GO:0000725">
    <property type="term" value="P:recombinational repair"/>
    <property type="evidence" value="ECO:0007669"/>
    <property type="project" value="TreeGrafter"/>
</dbReference>
<evidence type="ECO:0000259" key="16">
    <source>
        <dbReference type="PROSITE" id="PS51198"/>
    </source>
</evidence>
<comment type="caution">
    <text evidence="18">The sequence shown here is derived from an EMBL/GenBank/DDBJ whole genome shotgun (WGS) entry which is preliminary data.</text>
</comment>
<keyword evidence="2 15" id="KW-0547">Nucleotide-binding</keyword>
<evidence type="ECO:0000256" key="6">
    <source>
        <dbReference type="ARBA" id="ARBA00022839"/>
    </source>
</evidence>
<feature type="binding site" evidence="15">
    <location>
        <begin position="23"/>
        <end position="30"/>
    </location>
    <ligand>
        <name>ATP</name>
        <dbReference type="ChEBI" id="CHEBI:30616"/>
    </ligand>
</feature>
<evidence type="ECO:0000313" key="19">
    <source>
        <dbReference type="Proteomes" id="UP000555411"/>
    </source>
</evidence>
<dbReference type="EMBL" id="JACLQD010000003">
    <property type="protein sequence ID" value="MBC2836023.1"/>
    <property type="molecule type" value="Genomic_DNA"/>
</dbReference>
<dbReference type="InterPro" id="IPR014016">
    <property type="entry name" value="UvrD-like_ATP-bd"/>
</dbReference>
<dbReference type="RefSeq" id="WP_185797646.1">
    <property type="nucleotide sequence ID" value="NZ_JACLQD010000003.1"/>
</dbReference>
<dbReference type="EC" id="5.6.2.4" evidence="12"/>
<dbReference type="PROSITE" id="PS51217">
    <property type="entry name" value="UVRD_HELICASE_CTER"/>
    <property type="match status" value="1"/>
</dbReference>
<keyword evidence="5 15" id="KW-0347">Helicase</keyword>
<dbReference type="Pfam" id="PF00580">
    <property type="entry name" value="UvrD-helicase"/>
    <property type="match status" value="1"/>
</dbReference>
<evidence type="ECO:0000256" key="15">
    <source>
        <dbReference type="PROSITE-ProRule" id="PRU00560"/>
    </source>
</evidence>
<evidence type="ECO:0000256" key="11">
    <source>
        <dbReference type="ARBA" id="ARBA00034617"/>
    </source>
</evidence>
<keyword evidence="8" id="KW-0238">DNA-binding</keyword>
<keyword evidence="7 15" id="KW-0067">ATP-binding</keyword>
<comment type="catalytic activity">
    <reaction evidence="11">
        <text>Couples ATP hydrolysis with the unwinding of duplex DNA by translocating in the 3'-5' direction.</text>
        <dbReference type="EC" id="5.6.2.4"/>
    </reaction>
</comment>
<dbReference type="InterPro" id="IPR000212">
    <property type="entry name" value="DNA_helicase_UvrD/REP"/>
</dbReference>
<keyword evidence="10" id="KW-0413">Isomerase</keyword>
<feature type="domain" description="UvrD-like helicase C-terminal" evidence="17">
    <location>
        <begin position="490"/>
        <end position="772"/>
    </location>
</feature>
<evidence type="ECO:0000256" key="3">
    <source>
        <dbReference type="ARBA" id="ARBA00022763"/>
    </source>
</evidence>
<keyword evidence="9" id="KW-0234">DNA repair</keyword>
<dbReference type="PANTHER" id="PTHR11070">
    <property type="entry name" value="UVRD / RECB / PCRA DNA HELICASE FAMILY MEMBER"/>
    <property type="match status" value="1"/>
</dbReference>
<evidence type="ECO:0000256" key="8">
    <source>
        <dbReference type="ARBA" id="ARBA00023125"/>
    </source>
</evidence>
<dbReference type="PROSITE" id="PS51198">
    <property type="entry name" value="UVRD_HELICASE_ATP_BIND"/>
    <property type="match status" value="1"/>
</dbReference>
<dbReference type="Gene3D" id="1.10.486.10">
    <property type="entry name" value="PCRA, domain 4"/>
    <property type="match status" value="1"/>
</dbReference>
<evidence type="ECO:0000256" key="14">
    <source>
        <dbReference type="ARBA" id="ARBA00048988"/>
    </source>
</evidence>
<dbReference type="InterPro" id="IPR011335">
    <property type="entry name" value="Restrct_endonuc-II-like"/>
</dbReference>
<evidence type="ECO:0000256" key="1">
    <source>
        <dbReference type="ARBA" id="ARBA00022722"/>
    </source>
</evidence>
<proteinExistence type="predicted"/>
<dbReference type="AlphaFoldDB" id="A0A842I9C8"/>
<sequence length="1102" mass="120788">MSVPAFERQVQASMPDASTWLSANAGSGKTRVLTDRVARLLLKGVEPQHILCLTYTKAAATEMQNRLFKRLGEWAMLPDADLRKSLAALGEAGRLDAELLLQARRLFARAIETPGGLRIQTIHSFCATLLRRFPLEAQVSPQFRELDDRTAKMMRNEIVEELAEAGHPSVAEVARAWTGEDFGTLIGQIVGQRAKFAQEMTQAEARLLFGVKQGETFETLLGDVFLGDEGVWMPAVVAAMAKGSATDVKGAERLAALDFAAPTMATLLACEEQFLFKTGEKANTAKIGGYPTKDTRKALGAGMDRLEQLMGRVEAARVARCGLMAMERAMTLHRFAQAFLPLYEDRKARGGWLDFDDLITRARMVLTDPGVAAWVLFRLDGGIDHILVDEAQDTSPEQWRVIESLAAEFTAGRSARDVERTLFVVGDKKQSIYSFQGADVAAFDAKHGTFEQQFRAVGRMFQNLELEYSFRSSPAILRVVDETLKDRFPHALGDKVQHIAFRGEMAGRVDLWPLIEKAEQTPDDDWKNPVDLVTEEHHFARLAGQIADEIKAMIDAGTSIPLAEGGSRPVHAGDFLILVQRRSDLFQEIIRACKARGLAIAGADRLKLGAELAVRDIAALLAFLATPEDDLSLAAVLRSPLCGWSEAQLFALAQPRKGYLWQEMRQRAEEFAETFAMLSDLLDEADFLRPFDLIERALTRHDGRRRLLARLGAEAEDGIDELLSQALQYEQTEVPSLTGFLTWLSTDEVEVKRQMDSEGQRIRVMTVHGAKGLEAPIVILPDTGDRKIQDRDEVVEVSGRPVWRTPAETSPPAITAAQAERRARVQAENLRLLYVALTRARVWLIVCGAGEVKTEGAWWKLVEQGMKHAGGEEIGGGRLRHAFGDWPDPAARVEVVEAAVALPDWAGHSAAEPARAARLLSPSDLGGAKAIAGDGLDEDAAKARGTALHLLLEHLPDADDPAGVTAALVPDATLRADLLAEAQGVIAAHPALFDADPAGVALAEVVVTADLPQGRMLGTIDRLLIGPDRVLAVDYKSNRVVPKRAEDVPEGILRQMGAYAEALRQLHPEKRVEVAVLWTRDASLMPLDPEMLRAALLRSTIT</sequence>
<dbReference type="PANTHER" id="PTHR11070:SF2">
    <property type="entry name" value="ATP-DEPENDENT DNA HELICASE SRS2"/>
    <property type="match status" value="1"/>
</dbReference>
<dbReference type="NCBIfam" id="TIGR02784">
    <property type="entry name" value="addA_alphas"/>
    <property type="match status" value="1"/>
</dbReference>
<gene>
    <name evidence="18" type="primary">addA</name>
    <name evidence="18" type="ORF">H7F16_10950</name>
</gene>
<dbReference type="GO" id="GO:0033202">
    <property type="term" value="C:DNA helicase complex"/>
    <property type="evidence" value="ECO:0007669"/>
    <property type="project" value="TreeGrafter"/>
</dbReference>
<dbReference type="GO" id="GO:0004527">
    <property type="term" value="F:exonuclease activity"/>
    <property type="evidence" value="ECO:0007669"/>
    <property type="project" value="UniProtKB-KW"/>
</dbReference>
<keyword evidence="3" id="KW-0227">DNA damage</keyword>
<evidence type="ECO:0000256" key="2">
    <source>
        <dbReference type="ARBA" id="ARBA00022741"/>
    </source>
</evidence>
<comment type="catalytic activity">
    <reaction evidence="14">
        <text>ATP + H2O = ADP + phosphate + H(+)</text>
        <dbReference type="Rhea" id="RHEA:13065"/>
        <dbReference type="ChEBI" id="CHEBI:15377"/>
        <dbReference type="ChEBI" id="CHEBI:15378"/>
        <dbReference type="ChEBI" id="CHEBI:30616"/>
        <dbReference type="ChEBI" id="CHEBI:43474"/>
        <dbReference type="ChEBI" id="CHEBI:456216"/>
        <dbReference type="EC" id="5.6.2.4"/>
    </reaction>
</comment>
<dbReference type="GO" id="GO:0005829">
    <property type="term" value="C:cytosol"/>
    <property type="evidence" value="ECO:0007669"/>
    <property type="project" value="TreeGrafter"/>
</dbReference>
<keyword evidence="4 15" id="KW-0378">Hydrolase</keyword>
<evidence type="ECO:0000256" key="5">
    <source>
        <dbReference type="ARBA" id="ARBA00022806"/>
    </source>
</evidence>